<evidence type="ECO:0000256" key="2">
    <source>
        <dbReference type="ARBA" id="ARBA00002368"/>
    </source>
</evidence>
<dbReference type="SUPFAM" id="SSF51556">
    <property type="entry name" value="Metallo-dependent hydrolases"/>
    <property type="match status" value="1"/>
</dbReference>
<sequence>MSSILFRGATVVFPDQTAKSSVLVQDGKIVDLAAADHATADEVIDCHGLHLLPGVVDDQVHFREPGLTHKEDLATASHACAAGGTTSFLEMPNTLPHAITIEGVRDKEKLAATKSLVNYGFYIGATPDNVDELNRATDVPGIKIFIGSSTGDLLVDEQEALERIFEQTTLPICAHCEDETTVRKNAERLAGTSDIADHSRIRDENAAMIATRRATDLAIRHKHRFHVLHLSTAAELEILAEPNPYLTAEVCLHHLFFNVDDYDRLGSRIQMNPSIKTAADNAGLWEGLLCGQVQVIATDHAPHTLEEKAQPYPASPSGLPAVENSLALMLDQVVKGKCSLTQVASWMSDAPARVWGIVGKGRIAKGYDADLVLVNLEEERTIEDAKQYTKTKWSPWSGETLCGWPVATFVGGNQVWSKANGFNEAARGSKLTFDHSRGGYWNTSGGIGTE</sequence>
<dbReference type="SUPFAM" id="SSF51338">
    <property type="entry name" value="Composite domain of metallo-dependent hydrolases"/>
    <property type="match status" value="1"/>
</dbReference>
<dbReference type="GO" id="GO:0004038">
    <property type="term" value="F:allantoinase activity"/>
    <property type="evidence" value="ECO:0007669"/>
    <property type="project" value="TreeGrafter"/>
</dbReference>
<keyword evidence="5 7" id="KW-0378">Hydrolase</keyword>
<evidence type="ECO:0000313" key="8">
    <source>
        <dbReference type="Proteomes" id="UP000322699"/>
    </source>
</evidence>
<evidence type="ECO:0000256" key="1">
    <source>
        <dbReference type="ARBA" id="ARBA00001947"/>
    </source>
</evidence>
<dbReference type="InterPro" id="IPR006680">
    <property type="entry name" value="Amidohydro-rel"/>
</dbReference>
<dbReference type="PANTHER" id="PTHR43668">
    <property type="entry name" value="ALLANTOINASE"/>
    <property type="match status" value="1"/>
</dbReference>
<dbReference type="GO" id="GO:0004151">
    <property type="term" value="F:dihydroorotase activity"/>
    <property type="evidence" value="ECO:0007669"/>
    <property type="project" value="UniProtKB-EC"/>
</dbReference>
<protein>
    <submittedName>
        <fullName evidence="7">Dihydroorotase</fullName>
        <ecNumber evidence="7">3.5.2.3</ecNumber>
    </submittedName>
</protein>
<dbReference type="Pfam" id="PF01979">
    <property type="entry name" value="Amidohydro_1"/>
    <property type="match status" value="1"/>
</dbReference>
<keyword evidence="8" id="KW-1185">Reference proteome</keyword>
<evidence type="ECO:0000256" key="4">
    <source>
        <dbReference type="ARBA" id="ARBA00022723"/>
    </source>
</evidence>
<dbReference type="EC" id="3.5.2.3" evidence="7"/>
<proteinExistence type="inferred from homology"/>
<evidence type="ECO:0000313" key="7">
    <source>
        <dbReference type="EMBL" id="KAA1258341.1"/>
    </source>
</evidence>
<name>A0A5B1CDM0_9BACT</name>
<dbReference type="InterPro" id="IPR032466">
    <property type="entry name" value="Metal_Hydrolase"/>
</dbReference>
<dbReference type="GO" id="GO:0046872">
    <property type="term" value="F:metal ion binding"/>
    <property type="evidence" value="ECO:0007669"/>
    <property type="project" value="UniProtKB-KW"/>
</dbReference>
<dbReference type="CDD" id="cd01318">
    <property type="entry name" value="DHOase_IIb"/>
    <property type="match status" value="1"/>
</dbReference>
<dbReference type="AlphaFoldDB" id="A0A5B1CDM0"/>
<evidence type="ECO:0000256" key="3">
    <source>
        <dbReference type="ARBA" id="ARBA00010286"/>
    </source>
</evidence>
<gene>
    <name evidence="7" type="primary">pyrC_1</name>
    <name evidence="7" type="ORF">LF1_08580</name>
</gene>
<evidence type="ECO:0000259" key="6">
    <source>
        <dbReference type="Pfam" id="PF01979"/>
    </source>
</evidence>
<dbReference type="GO" id="GO:0005737">
    <property type="term" value="C:cytoplasm"/>
    <property type="evidence" value="ECO:0007669"/>
    <property type="project" value="TreeGrafter"/>
</dbReference>
<dbReference type="InterPro" id="IPR002195">
    <property type="entry name" value="Dihydroorotase_CS"/>
</dbReference>
<dbReference type="EMBL" id="VRLW01000001">
    <property type="protein sequence ID" value="KAA1258341.1"/>
    <property type="molecule type" value="Genomic_DNA"/>
</dbReference>
<keyword evidence="4" id="KW-0479">Metal-binding</keyword>
<accession>A0A5B1CDM0</accession>
<comment type="cofactor">
    <cofactor evidence="1">
        <name>Zn(2+)</name>
        <dbReference type="ChEBI" id="CHEBI:29105"/>
    </cofactor>
</comment>
<dbReference type="NCBIfam" id="TIGR00857">
    <property type="entry name" value="pyrC_multi"/>
    <property type="match status" value="1"/>
</dbReference>
<dbReference type="PANTHER" id="PTHR43668:SF4">
    <property type="entry name" value="ALLANTOINASE"/>
    <property type="match status" value="1"/>
</dbReference>
<dbReference type="NCBIfam" id="NF005751">
    <property type="entry name" value="PRK07575.1"/>
    <property type="match status" value="1"/>
</dbReference>
<reference evidence="7 8" key="1">
    <citation type="submission" date="2019-08" db="EMBL/GenBank/DDBJ databases">
        <title>Deep-cultivation of Planctomycetes and their phenomic and genomic characterization uncovers novel biology.</title>
        <authorList>
            <person name="Wiegand S."/>
            <person name="Jogler M."/>
            <person name="Boedeker C."/>
            <person name="Pinto D."/>
            <person name="Vollmers J."/>
            <person name="Rivas-Marin E."/>
            <person name="Kohn T."/>
            <person name="Peeters S.H."/>
            <person name="Heuer A."/>
            <person name="Rast P."/>
            <person name="Oberbeckmann S."/>
            <person name="Bunk B."/>
            <person name="Jeske O."/>
            <person name="Meyerdierks A."/>
            <person name="Storesund J.E."/>
            <person name="Kallscheuer N."/>
            <person name="Luecker S."/>
            <person name="Lage O.M."/>
            <person name="Pohl T."/>
            <person name="Merkel B.J."/>
            <person name="Hornburger P."/>
            <person name="Mueller R.-W."/>
            <person name="Bruemmer F."/>
            <person name="Labrenz M."/>
            <person name="Spormann A.M."/>
            <person name="Op Den Camp H."/>
            <person name="Overmann J."/>
            <person name="Amann R."/>
            <person name="Jetten M.S.M."/>
            <person name="Mascher T."/>
            <person name="Medema M.H."/>
            <person name="Devos D.P."/>
            <person name="Kaster A.-K."/>
            <person name="Ovreas L."/>
            <person name="Rohde M."/>
            <person name="Galperin M.Y."/>
            <person name="Jogler C."/>
        </authorList>
    </citation>
    <scope>NUCLEOTIDE SEQUENCE [LARGE SCALE GENOMIC DNA]</scope>
    <source>
        <strain evidence="7 8">LF1</strain>
    </source>
</reference>
<dbReference type="Gene3D" id="3.20.20.140">
    <property type="entry name" value="Metal-dependent hydrolases"/>
    <property type="match status" value="1"/>
</dbReference>
<dbReference type="InterPro" id="IPR011059">
    <property type="entry name" value="Metal-dep_hydrolase_composite"/>
</dbReference>
<dbReference type="RefSeq" id="WP_084422885.1">
    <property type="nucleotide sequence ID" value="NZ_LWSK01000112.1"/>
</dbReference>
<dbReference type="Proteomes" id="UP000322699">
    <property type="component" value="Unassembled WGS sequence"/>
</dbReference>
<comment type="similarity">
    <text evidence="3">Belongs to the metallo-dependent hydrolases superfamily. DHOase family. Class I DHOase subfamily.</text>
</comment>
<dbReference type="PROSITE" id="PS00483">
    <property type="entry name" value="DIHYDROOROTASE_2"/>
    <property type="match status" value="1"/>
</dbReference>
<dbReference type="OrthoDB" id="9765462at2"/>
<comment type="caution">
    <text evidence="7">The sequence shown here is derived from an EMBL/GenBank/DDBJ whole genome shotgun (WGS) entry which is preliminary data.</text>
</comment>
<dbReference type="GO" id="GO:0006145">
    <property type="term" value="P:purine nucleobase catabolic process"/>
    <property type="evidence" value="ECO:0007669"/>
    <property type="project" value="TreeGrafter"/>
</dbReference>
<feature type="domain" description="Amidohydrolase-related" evidence="6">
    <location>
        <begin position="51"/>
        <end position="415"/>
    </location>
</feature>
<dbReference type="InterPro" id="IPR050138">
    <property type="entry name" value="DHOase/Allantoinase_Hydrolase"/>
</dbReference>
<comment type="function">
    <text evidence="2">Catalyzes the reversible cyclization of carbamoyl aspartate to dihydroorotate.</text>
</comment>
<dbReference type="Gene3D" id="2.30.40.10">
    <property type="entry name" value="Urease, subunit C, domain 1"/>
    <property type="match status" value="1"/>
</dbReference>
<organism evidence="7 8">
    <name type="scientific">Rubripirellula obstinata</name>
    <dbReference type="NCBI Taxonomy" id="406547"/>
    <lineage>
        <taxon>Bacteria</taxon>
        <taxon>Pseudomonadati</taxon>
        <taxon>Planctomycetota</taxon>
        <taxon>Planctomycetia</taxon>
        <taxon>Pirellulales</taxon>
        <taxon>Pirellulaceae</taxon>
        <taxon>Rubripirellula</taxon>
    </lineage>
</organism>
<evidence type="ECO:0000256" key="5">
    <source>
        <dbReference type="ARBA" id="ARBA00022801"/>
    </source>
</evidence>